<protein>
    <submittedName>
        <fullName evidence="2">Uncharacterized protein</fullName>
    </submittedName>
</protein>
<reference evidence="2 3" key="1">
    <citation type="submission" date="2018-03" db="EMBL/GenBank/DDBJ databases">
        <title>Genomic Encyclopedia of Archaeal and Bacterial Type Strains, Phase II (KMG-II): from individual species to whole genera.</title>
        <authorList>
            <person name="Goeker M."/>
        </authorList>
    </citation>
    <scope>NUCLEOTIDE SEQUENCE [LARGE SCALE GENOMIC DNA]</scope>
    <source>
        <strain evidence="2 3">DSM 101533</strain>
    </source>
</reference>
<keyword evidence="1" id="KW-1133">Transmembrane helix</keyword>
<comment type="caution">
    <text evidence="2">The sequence shown here is derived from an EMBL/GenBank/DDBJ whole genome shotgun (WGS) entry which is preliminary data.</text>
</comment>
<sequence>MRDEQLKNQKSRHFAGIFDSLVCVLVFWLGWVCLIPGLLVGYSVDKSTYCVMCLLSA</sequence>
<keyword evidence="3" id="KW-1185">Reference proteome</keyword>
<organism evidence="2 3">
    <name type="scientific">Yoonia maritima</name>
    <dbReference type="NCBI Taxonomy" id="1435347"/>
    <lineage>
        <taxon>Bacteria</taxon>
        <taxon>Pseudomonadati</taxon>
        <taxon>Pseudomonadota</taxon>
        <taxon>Alphaproteobacteria</taxon>
        <taxon>Rhodobacterales</taxon>
        <taxon>Paracoccaceae</taxon>
        <taxon>Yoonia</taxon>
    </lineage>
</organism>
<evidence type="ECO:0000256" key="1">
    <source>
        <dbReference type="SAM" id="Phobius"/>
    </source>
</evidence>
<feature type="transmembrane region" description="Helical" evidence="1">
    <location>
        <begin position="21"/>
        <end position="44"/>
    </location>
</feature>
<name>A0A2T0VTX6_9RHOB</name>
<accession>A0A2T0VTX6</accession>
<evidence type="ECO:0000313" key="2">
    <source>
        <dbReference type="EMBL" id="PRY74760.1"/>
    </source>
</evidence>
<proteinExistence type="predicted"/>
<evidence type="ECO:0000313" key="3">
    <source>
        <dbReference type="Proteomes" id="UP000238007"/>
    </source>
</evidence>
<keyword evidence="1" id="KW-0472">Membrane</keyword>
<gene>
    <name evidence="2" type="ORF">CLV80_1151</name>
</gene>
<dbReference type="AlphaFoldDB" id="A0A2T0VTX6"/>
<dbReference type="Proteomes" id="UP000238007">
    <property type="component" value="Unassembled WGS sequence"/>
</dbReference>
<dbReference type="EMBL" id="PVTP01000015">
    <property type="protein sequence ID" value="PRY74760.1"/>
    <property type="molecule type" value="Genomic_DNA"/>
</dbReference>
<keyword evidence="1" id="KW-0812">Transmembrane</keyword>